<evidence type="ECO:0000256" key="3">
    <source>
        <dbReference type="ARBA" id="ARBA00022475"/>
    </source>
</evidence>
<proteinExistence type="predicted"/>
<gene>
    <name evidence="6" type="ORF">CXZ10_07840</name>
</gene>
<name>A0A1I4UVB5_9HYPH</name>
<dbReference type="EMBL" id="PJNW01000004">
    <property type="protein sequence ID" value="PKR89799.1"/>
    <property type="molecule type" value="Genomic_DNA"/>
</dbReference>
<keyword evidence="4" id="KW-0997">Cell inner membrane</keyword>
<comment type="subcellular location">
    <subcellularLocation>
        <location evidence="1">Endomembrane system</location>
    </subcellularLocation>
</comment>
<keyword evidence="2" id="KW-0813">Transport</keyword>
<dbReference type="GO" id="GO:0012505">
    <property type="term" value="C:endomembrane system"/>
    <property type="evidence" value="ECO:0007669"/>
    <property type="project" value="UniProtKB-SubCell"/>
</dbReference>
<evidence type="ECO:0000256" key="5">
    <source>
        <dbReference type="ARBA" id="ARBA00023136"/>
    </source>
</evidence>
<sequence length="409" mass="43642">MTTIDHPDIAAPAVTSGPEQTHLRAGFIPLVDASVLIAAAELGFAAREGLTLDLVRDVSWANIRDRLAFRQFDLAHMLSPMPIAAMLELGSNPSPTIAPFVLGRGGNAITLSVRLFEAMQAMTGLADDASALDCAKALATVIAGRKQSGMPPLTLGMTYPYSSHNYELRYWLAAGGVDPDRDVRLRVVPPPMTSDALAAGAIDGFCVGAPWNMVASEKGVGRIVATKQDIWASSPEKVIGLRPDWAERNRDSVSRLIVALNASARWCDDPANHEALADLLAQEANLGAPVEIIRHVLAGQFALDAKGNRRVVPNYFVFHGAEANCPSSTQALWVYSQMVRWGQVAYSPEAAATAASAFRADLYASALGLRESPCEEAVADPFIDGRSFDPAELEAYVRSFGSPNQGATA</sequence>
<organism evidence="6 7">
    <name type="scientific">Pleomorphomonas diazotrophica</name>
    <dbReference type="NCBI Taxonomy" id="1166257"/>
    <lineage>
        <taxon>Bacteria</taxon>
        <taxon>Pseudomonadati</taxon>
        <taxon>Pseudomonadota</taxon>
        <taxon>Alphaproteobacteria</taxon>
        <taxon>Hyphomicrobiales</taxon>
        <taxon>Pleomorphomonadaceae</taxon>
        <taxon>Pleomorphomonas</taxon>
    </lineage>
</organism>
<accession>A0A1I4UVB5</accession>
<evidence type="ECO:0000256" key="1">
    <source>
        <dbReference type="ARBA" id="ARBA00004308"/>
    </source>
</evidence>
<dbReference type="Gene3D" id="3.40.190.10">
    <property type="entry name" value="Periplasmic binding protein-like II"/>
    <property type="match status" value="2"/>
</dbReference>
<keyword evidence="5" id="KW-0472">Membrane</keyword>
<dbReference type="SUPFAM" id="SSF53850">
    <property type="entry name" value="Periplasmic binding protein-like II"/>
    <property type="match status" value="1"/>
</dbReference>
<evidence type="ECO:0000313" key="6">
    <source>
        <dbReference type="EMBL" id="PKR89799.1"/>
    </source>
</evidence>
<dbReference type="Pfam" id="PF13379">
    <property type="entry name" value="NMT1_2"/>
    <property type="match status" value="1"/>
</dbReference>
<dbReference type="PANTHER" id="PTHR30024">
    <property type="entry name" value="ALIPHATIC SULFONATES-BINDING PROTEIN-RELATED"/>
    <property type="match status" value="1"/>
</dbReference>
<evidence type="ECO:0000256" key="2">
    <source>
        <dbReference type="ARBA" id="ARBA00022448"/>
    </source>
</evidence>
<dbReference type="Proteomes" id="UP000233491">
    <property type="component" value="Unassembled WGS sequence"/>
</dbReference>
<dbReference type="InterPro" id="IPR044527">
    <property type="entry name" value="NrtA/CpmA_ABC-bd_dom"/>
</dbReference>
<reference evidence="6 7" key="1">
    <citation type="submission" date="2017-12" db="EMBL/GenBank/DDBJ databases">
        <title>Anaerobic carbon monoxide metabolism by Pleomorphomonas carboxyditropha sp. nov., a new mesophilic hydrogenogenic carboxidotroph.</title>
        <authorList>
            <person name="Esquivel-Elizondo S."/>
            <person name="Krajmalnik-Brown R."/>
        </authorList>
    </citation>
    <scope>NUCLEOTIDE SEQUENCE [LARGE SCALE GENOMIC DNA]</scope>
    <source>
        <strain evidence="6 7">R5-392</strain>
    </source>
</reference>
<dbReference type="AlphaFoldDB" id="A0A1I4UVB5"/>
<keyword evidence="7" id="KW-1185">Reference proteome</keyword>
<dbReference type="PANTHER" id="PTHR30024:SF43">
    <property type="entry name" value="BLL4572 PROTEIN"/>
    <property type="match status" value="1"/>
</dbReference>
<evidence type="ECO:0000256" key="4">
    <source>
        <dbReference type="ARBA" id="ARBA00022519"/>
    </source>
</evidence>
<keyword evidence="3" id="KW-1003">Cell membrane</keyword>
<dbReference type="CDD" id="cd13553">
    <property type="entry name" value="PBP2_NrtA_CpmA_like"/>
    <property type="match status" value="1"/>
</dbReference>
<comment type="caution">
    <text evidence="6">The sequence shown here is derived from an EMBL/GenBank/DDBJ whole genome shotgun (WGS) entry which is preliminary data.</text>
</comment>
<protein>
    <submittedName>
        <fullName evidence="6">ABC transporter substrate-binding protein</fullName>
    </submittedName>
</protein>
<evidence type="ECO:0000313" key="7">
    <source>
        <dbReference type="Proteomes" id="UP000233491"/>
    </source>
</evidence>
<dbReference type="OrthoDB" id="570524at2"/>
<dbReference type="RefSeq" id="WP_101288600.1">
    <property type="nucleotide sequence ID" value="NZ_FOUQ01000009.1"/>
</dbReference>